<dbReference type="InterPro" id="IPR036291">
    <property type="entry name" value="NAD(P)-bd_dom_sf"/>
</dbReference>
<organism evidence="3">
    <name type="scientific">marine sediment metagenome</name>
    <dbReference type="NCBI Taxonomy" id="412755"/>
    <lineage>
        <taxon>unclassified sequences</taxon>
        <taxon>metagenomes</taxon>
        <taxon>ecological metagenomes</taxon>
    </lineage>
</organism>
<protein>
    <recommendedName>
        <fullName evidence="2">Polysaccharide biosynthesis protein CapD-like domain-containing protein</fullName>
    </recommendedName>
</protein>
<accession>X1B5V1</accession>
<dbReference type="InterPro" id="IPR003869">
    <property type="entry name" value="Polysac_CapD-like"/>
</dbReference>
<evidence type="ECO:0000256" key="1">
    <source>
        <dbReference type="ARBA" id="ARBA00007430"/>
    </source>
</evidence>
<dbReference type="PANTHER" id="PTHR43318:SF2">
    <property type="entry name" value="UDP-N-ACETYLGLUCOSAMINE 4,6-DEHYDRATASE (INVERTING)"/>
    <property type="match status" value="1"/>
</dbReference>
<evidence type="ECO:0000259" key="2">
    <source>
        <dbReference type="Pfam" id="PF02719"/>
    </source>
</evidence>
<dbReference type="PANTHER" id="PTHR43318">
    <property type="entry name" value="UDP-N-ACETYLGLUCOSAMINE 4,6-DEHYDRATASE"/>
    <property type="match status" value="1"/>
</dbReference>
<comment type="similarity">
    <text evidence="1">Belongs to the polysaccharide synthase family.</text>
</comment>
<dbReference type="Pfam" id="PF02719">
    <property type="entry name" value="Polysacc_synt_2"/>
    <property type="match status" value="1"/>
</dbReference>
<gene>
    <name evidence="3" type="ORF">S01H4_25390</name>
</gene>
<dbReference type="AlphaFoldDB" id="X1B5V1"/>
<dbReference type="InterPro" id="IPR051203">
    <property type="entry name" value="Polysaccharide_Synthase-Rel"/>
</dbReference>
<feature type="non-terminal residue" evidence="3">
    <location>
        <position position="1"/>
    </location>
</feature>
<feature type="domain" description="Polysaccharide biosynthesis protein CapD-like" evidence="2">
    <location>
        <begin position="1"/>
        <end position="71"/>
    </location>
</feature>
<proteinExistence type="inferred from homology"/>
<sequence>PVNLYGMTKSIAEKLWINNEFKNTKFSAVRYGNVIGSRGSVIPFFKKLISEGKPLTITHQDMTRFLITLTSPMINLIFFNNFFYCDSDIIGE</sequence>
<evidence type="ECO:0000313" key="3">
    <source>
        <dbReference type="EMBL" id="GAG76687.1"/>
    </source>
</evidence>
<comment type="caution">
    <text evidence="3">The sequence shown here is derived from an EMBL/GenBank/DDBJ whole genome shotgun (WGS) entry which is preliminary data.</text>
</comment>
<dbReference type="SUPFAM" id="SSF51735">
    <property type="entry name" value="NAD(P)-binding Rossmann-fold domains"/>
    <property type="match status" value="1"/>
</dbReference>
<dbReference type="Gene3D" id="3.40.50.720">
    <property type="entry name" value="NAD(P)-binding Rossmann-like Domain"/>
    <property type="match status" value="1"/>
</dbReference>
<reference evidence="3" key="1">
    <citation type="journal article" date="2014" name="Front. Microbiol.">
        <title>High frequency of phylogenetically diverse reductive dehalogenase-homologous genes in deep subseafloor sedimentary metagenomes.</title>
        <authorList>
            <person name="Kawai M."/>
            <person name="Futagami T."/>
            <person name="Toyoda A."/>
            <person name="Takaki Y."/>
            <person name="Nishi S."/>
            <person name="Hori S."/>
            <person name="Arai W."/>
            <person name="Tsubouchi T."/>
            <person name="Morono Y."/>
            <person name="Uchiyama I."/>
            <person name="Ito T."/>
            <person name="Fujiyama A."/>
            <person name="Inagaki F."/>
            <person name="Takami H."/>
        </authorList>
    </citation>
    <scope>NUCLEOTIDE SEQUENCE</scope>
    <source>
        <strain evidence="3">Expedition CK06-06</strain>
    </source>
</reference>
<name>X1B5V1_9ZZZZ</name>
<dbReference type="EMBL" id="BART01012074">
    <property type="protein sequence ID" value="GAG76687.1"/>
    <property type="molecule type" value="Genomic_DNA"/>
</dbReference>